<dbReference type="NCBIfam" id="NF005968">
    <property type="entry name" value="PRK08057.1-2"/>
    <property type="match status" value="1"/>
</dbReference>
<organism evidence="4 5">
    <name type="scientific">Mesorhizobium plurifarium</name>
    <dbReference type="NCBI Taxonomy" id="69974"/>
    <lineage>
        <taxon>Bacteria</taxon>
        <taxon>Pseudomonadati</taxon>
        <taxon>Pseudomonadota</taxon>
        <taxon>Alphaproteobacteria</taxon>
        <taxon>Hyphomicrobiales</taxon>
        <taxon>Phyllobacteriaceae</taxon>
        <taxon>Mesorhizobium</taxon>
    </lineage>
</organism>
<dbReference type="GO" id="GO:0009236">
    <property type="term" value="P:cobalamin biosynthetic process"/>
    <property type="evidence" value="ECO:0007669"/>
    <property type="project" value="UniProtKB-UniPathway"/>
</dbReference>
<keyword evidence="3 4" id="KW-0560">Oxidoreductase</keyword>
<protein>
    <submittedName>
        <fullName evidence="4">Precorrin-6A reductase</fullName>
        <ecNumber evidence="4">1.3.1.54</ecNumber>
    </submittedName>
</protein>
<evidence type="ECO:0000313" key="4">
    <source>
        <dbReference type="EMBL" id="CDX26278.1"/>
    </source>
</evidence>
<dbReference type="GO" id="GO:0016994">
    <property type="term" value="F:precorrin-6A reductase activity"/>
    <property type="evidence" value="ECO:0007669"/>
    <property type="project" value="UniProtKB-EC"/>
</dbReference>
<dbReference type="PANTHER" id="PTHR36925:SF1">
    <property type="entry name" value="COBALT-PRECORRIN-6A REDUCTASE"/>
    <property type="match status" value="1"/>
</dbReference>
<dbReference type="Proteomes" id="UP000045285">
    <property type="component" value="Unassembled WGS sequence"/>
</dbReference>
<proteinExistence type="predicted"/>
<dbReference type="NCBIfam" id="TIGR00715">
    <property type="entry name" value="precor6x_red"/>
    <property type="match status" value="1"/>
</dbReference>
<comment type="pathway">
    <text evidence="1">Cofactor biosynthesis; adenosylcobalamin biosynthesis.</text>
</comment>
<dbReference type="UniPathway" id="UPA00148"/>
<dbReference type="PANTHER" id="PTHR36925">
    <property type="entry name" value="COBALT-PRECORRIN-6A REDUCTASE"/>
    <property type="match status" value="1"/>
</dbReference>
<dbReference type="InterPro" id="IPR003723">
    <property type="entry name" value="Precorrin-6x_reduct"/>
</dbReference>
<sequence>MTHRILILGGTTEARQLAGKLARRADFSVMLSLAGRTESPVAQGVPVRIGGFGGAEGLAAYLRQEKVDLLIDATHPYAARISANAAEAARRSDVPILALRRPGWEPVVGDRWSLVDNVTEAARALGEAPRRVFLAIGRQEAGAFEAAPQHNYLIRSVDPVEPKLAVPDALYLLARGPFPEADERALLEKYGIDAIVSKNSGGEATYGKIAAARALGIDVVMIRRPPWPDVPSAETVDALAAKVDHLFDPVAERGV</sequence>
<keyword evidence="2" id="KW-0169">Cobalamin biosynthesis</keyword>
<evidence type="ECO:0000256" key="3">
    <source>
        <dbReference type="ARBA" id="ARBA00023002"/>
    </source>
</evidence>
<evidence type="ECO:0000256" key="1">
    <source>
        <dbReference type="ARBA" id="ARBA00004953"/>
    </source>
</evidence>
<evidence type="ECO:0000256" key="2">
    <source>
        <dbReference type="ARBA" id="ARBA00022573"/>
    </source>
</evidence>
<dbReference type="EC" id="1.3.1.54" evidence="4"/>
<dbReference type="EMBL" id="CCMZ01000056">
    <property type="protein sequence ID" value="CDX26278.1"/>
    <property type="molecule type" value="Genomic_DNA"/>
</dbReference>
<dbReference type="AlphaFoldDB" id="A0A090EE58"/>
<dbReference type="STRING" id="69974.MPLDJ20_120619"/>
<name>A0A090EE58_MESPL</name>
<dbReference type="PROSITE" id="PS51014">
    <property type="entry name" value="COBK_CBIJ"/>
    <property type="match status" value="1"/>
</dbReference>
<reference evidence="5" key="1">
    <citation type="submission" date="2014-08" db="EMBL/GenBank/DDBJ databases">
        <authorList>
            <person name="Moulin L."/>
        </authorList>
    </citation>
    <scope>NUCLEOTIDE SEQUENCE [LARGE SCALE GENOMIC DNA]</scope>
</reference>
<gene>
    <name evidence="4" type="primary">cobK</name>
    <name evidence="4" type="ORF">MPL3356_60316</name>
</gene>
<evidence type="ECO:0000313" key="5">
    <source>
        <dbReference type="Proteomes" id="UP000045285"/>
    </source>
</evidence>
<keyword evidence="5" id="KW-1185">Reference proteome</keyword>
<accession>A0A090EE58</accession>
<dbReference type="Pfam" id="PF02571">
    <property type="entry name" value="CbiJ"/>
    <property type="match status" value="1"/>
</dbReference>